<evidence type="ECO:0000256" key="4">
    <source>
        <dbReference type="ARBA" id="ARBA00022723"/>
    </source>
</evidence>
<feature type="disulfide bond" evidence="17">
    <location>
        <begin position="33"/>
        <end position="52"/>
    </location>
</feature>
<dbReference type="PANTHER" id="PTHR10680:SF14">
    <property type="entry name" value="PEPTIDYL-GLYCINE ALPHA-AMIDATING MONOOXYGENASE"/>
    <property type="match status" value="1"/>
</dbReference>
<evidence type="ECO:0000256" key="12">
    <source>
        <dbReference type="ARBA" id="ARBA00023239"/>
    </source>
</evidence>
<comment type="similarity">
    <text evidence="2">In the C-terminal section; belongs to the peptidyl-alpha-hydroxyglycine alpha-amidating lyase family.</text>
</comment>
<evidence type="ECO:0000256" key="18">
    <source>
        <dbReference type="PROSITE-ProRule" id="PRU00504"/>
    </source>
</evidence>
<proteinExistence type="inferred from homology"/>
<dbReference type="InterPro" id="IPR036939">
    <property type="entry name" value="Cu2_ascorb_mOase_N_sf"/>
</dbReference>
<feature type="region of interest" description="Disordered" evidence="19">
    <location>
        <begin position="702"/>
        <end position="738"/>
    </location>
</feature>
<feature type="domain" description="Copper type II ascorbate-dependent monooxygenase C-terminal" evidence="22">
    <location>
        <begin position="110"/>
        <end position="255"/>
    </location>
</feature>
<evidence type="ECO:0000256" key="13">
    <source>
        <dbReference type="ARBA" id="ARBA00023268"/>
    </source>
</evidence>
<keyword evidence="4 16" id="KW-0479">Metal-binding</keyword>
<dbReference type="GO" id="GO:0004598">
    <property type="term" value="F:peptidylamidoglycolate lyase activity"/>
    <property type="evidence" value="ECO:0007669"/>
    <property type="project" value="UniProtKB-EC"/>
</dbReference>
<dbReference type="FunFam" id="2.120.10.30:FF:000016">
    <property type="entry name" value="peptidyl-glycine alpha-amidating monooxygenase isoform X1"/>
    <property type="match status" value="1"/>
</dbReference>
<dbReference type="AlphaFoldDB" id="A0A672N167"/>
<evidence type="ECO:0000313" key="23">
    <source>
        <dbReference type="Ensembl" id="ENSSGRP00000043442.1"/>
    </source>
</evidence>
<evidence type="ECO:0000256" key="8">
    <source>
        <dbReference type="ARBA" id="ARBA00023008"/>
    </source>
</evidence>
<feature type="compositionally biased region" description="Polar residues" evidence="19">
    <location>
        <begin position="710"/>
        <end position="719"/>
    </location>
</feature>
<feature type="binding site" evidence="16">
    <location>
        <position position="587"/>
    </location>
    <ligand>
        <name>Ca(2+)</name>
        <dbReference type="ChEBI" id="CHEBI:29108"/>
        <note>structural</note>
    </ligand>
</feature>
<keyword evidence="8 16" id="KW-0186">Copper</keyword>
<reference evidence="23" key="2">
    <citation type="submission" date="2025-09" db="UniProtKB">
        <authorList>
            <consortium name="Ensembl"/>
        </authorList>
    </citation>
    <scope>IDENTIFICATION</scope>
</reference>
<feature type="repeat" description="NHL" evidence="18">
    <location>
        <begin position="464"/>
        <end position="505"/>
    </location>
</feature>
<feature type="disulfide bond" evidence="17">
    <location>
        <begin position="599"/>
        <end position="610"/>
    </location>
</feature>
<evidence type="ECO:0000259" key="21">
    <source>
        <dbReference type="Pfam" id="PF01082"/>
    </source>
</evidence>
<keyword evidence="20" id="KW-1133">Transmembrane helix</keyword>
<keyword evidence="5" id="KW-0732">Signal</keyword>
<evidence type="ECO:0000256" key="5">
    <source>
        <dbReference type="ARBA" id="ARBA00022729"/>
    </source>
</evidence>
<feature type="binding site" evidence="16">
    <location>
        <position position="153"/>
    </location>
    <ligand>
        <name>Cu(2+)</name>
        <dbReference type="ChEBI" id="CHEBI:29036"/>
        <label>1</label>
        <note>catalytic</note>
    </ligand>
</feature>
<feature type="binding site" evidence="16">
    <location>
        <position position="414"/>
    </location>
    <ligand>
        <name>Ca(2+)</name>
        <dbReference type="ChEBI" id="CHEBI:29108"/>
        <note>structural</note>
    </ligand>
</feature>
<evidence type="ECO:0000256" key="14">
    <source>
        <dbReference type="ARBA" id="ARBA00048431"/>
    </source>
</evidence>
<evidence type="ECO:0000256" key="1">
    <source>
        <dbReference type="ARBA" id="ARBA00000686"/>
    </source>
</evidence>
<dbReference type="GO" id="GO:0005576">
    <property type="term" value="C:extracellular region"/>
    <property type="evidence" value="ECO:0007669"/>
    <property type="project" value="TreeGrafter"/>
</dbReference>
<dbReference type="FunFam" id="2.60.120.230:FF:000002">
    <property type="entry name" value="Peptidyl-glycine alpha-amidating monooxygenase B"/>
    <property type="match status" value="1"/>
</dbReference>
<sequence>MAVPVPTSQEAYIVDFVPHATMDTAHHMILYGCKTPYATQGYWDCGKELGTCRDQTKIMYAWARNAPPTKLPKGALLSPHHFCLTAARSIHSDDCSGLTLRMTSKRQPFIAGMYLMMSVDTVIPPGKKVTNADIACTYTSSPMYPFAFRTHTHSLGKVVSGYRVRNGQWTQIGRQSPLLPQAFYPVTNTIDVRNGDILAARCVFTGEGRTAVTQIGGTSNDEMCNFYIMYYMDNTRAVPYMNCGDDGSSELFRNIPSEANIPIPVSPDHMMSMKHESLQEPKKEEEVLDQGDLYSLLSKLLGEREDAVHMHKYNPAEAARTQTRLMAEIDSIMQKKALGWPRLGYKTKEDAMLARDRVHKFHQLESTVSPSRSRTVPARQPTTGAAQRDQPGAHLVEVSDWPEADLQLGQVSGLALNSNGDLIIFHRGDHIWGINSFNLNGIYQQKDLGPIQQSTIMVVDPVKGKVLKASGRNMFYMPHGITTDKDDNYWVTDVALHQVFKLSSDGKDRQLLVLGEAFEPGSDKKHFCQPTDVAVDPVTGNVYVSDGYCNSRILKFSPEGKYISHWGAGTLISSSDRKRRASFLIPHSLTFLPDKQELCVADRDHGRIQCFMADTGEFVKEIKKEQFGGEVFAIAYSPVQGGLIYAVNGVPRDGQVAPLQGFAISYSSKEILDSFSPDAQVLVTALTHIYTLKTHTRLSQHPVAGVQKMQEPSQKQHQQPLAAPEEKETSKTAANQSARGASTTIITTLLLVPLVLVIAVGAFIRWKRGRMYSGNCGISAGSLNLGNFFASHKGYTRHGFDRLSTEGSDLEKDDEDGTDSENEEYSAPPAPMSSS</sequence>
<reference evidence="23" key="1">
    <citation type="submission" date="2025-08" db="UniProtKB">
        <authorList>
            <consortium name="Ensembl"/>
        </authorList>
    </citation>
    <scope>IDENTIFICATION</scope>
</reference>
<name>A0A672N167_SINGR</name>
<keyword evidence="13" id="KW-0511">Multifunctional enzyme</keyword>
<evidence type="ECO:0000256" key="19">
    <source>
        <dbReference type="SAM" id="MobiDB-lite"/>
    </source>
</evidence>
<feature type="compositionally biased region" description="Acidic residues" evidence="19">
    <location>
        <begin position="811"/>
        <end position="824"/>
    </location>
</feature>
<feature type="repeat" description="NHL" evidence="18">
    <location>
        <begin position="519"/>
        <end position="559"/>
    </location>
</feature>
<evidence type="ECO:0000256" key="17">
    <source>
        <dbReference type="PIRSR" id="PIRSR600720-3"/>
    </source>
</evidence>
<feature type="binding site" evidence="15">
    <location>
        <position position="427"/>
    </location>
    <ligand>
        <name>a protein</name>
        <dbReference type="ChEBI" id="CHEBI:16541"/>
    </ligand>
    <ligandPart>
        <name>C-terminal Xaa-(2S)-2-hydroxyglycine residue</name>
        <dbReference type="ChEBI" id="CHEBI:142768"/>
    </ligandPart>
</feature>
<dbReference type="PROSITE" id="PS51125">
    <property type="entry name" value="NHL"/>
    <property type="match status" value="2"/>
</dbReference>
<accession>A0A672N167</accession>
<dbReference type="SUPFAM" id="SSF49742">
    <property type="entry name" value="PHM/PNGase F"/>
    <property type="match status" value="2"/>
</dbReference>
<dbReference type="Pfam" id="PF01082">
    <property type="entry name" value="Cu2_monooxygen"/>
    <property type="match status" value="1"/>
</dbReference>
<keyword evidence="6" id="KW-0677">Repeat</keyword>
<keyword evidence="24" id="KW-1185">Reference proteome</keyword>
<keyword evidence="16" id="KW-0106">Calcium</keyword>
<evidence type="ECO:0000256" key="9">
    <source>
        <dbReference type="ARBA" id="ARBA00023033"/>
    </source>
</evidence>
<dbReference type="PRINTS" id="PR00790">
    <property type="entry name" value="PAMONOXGNASE"/>
</dbReference>
<dbReference type="GO" id="GO:0005507">
    <property type="term" value="F:copper ion binding"/>
    <property type="evidence" value="ECO:0007669"/>
    <property type="project" value="InterPro"/>
</dbReference>
<dbReference type="InterPro" id="IPR000720">
    <property type="entry name" value="PHM/PAL"/>
</dbReference>
<dbReference type="InterPro" id="IPR008977">
    <property type="entry name" value="PHM/PNGase_F_dom_sf"/>
</dbReference>
<keyword evidence="7" id="KW-0560">Oxidoreductase</keyword>
<feature type="binding site" evidence="16">
    <location>
        <position position="223"/>
    </location>
    <ligand>
        <name>Cu(2+)</name>
        <dbReference type="ChEBI" id="CHEBI:29036"/>
        <label>1</label>
        <note>catalytic</note>
    </ligand>
</feature>
<dbReference type="Proteomes" id="UP000472262">
    <property type="component" value="Unassembled WGS sequence"/>
</dbReference>
<evidence type="ECO:0000256" key="6">
    <source>
        <dbReference type="ARBA" id="ARBA00022737"/>
    </source>
</evidence>
<evidence type="ECO:0000256" key="3">
    <source>
        <dbReference type="ARBA" id="ARBA00010263"/>
    </source>
</evidence>
<feature type="compositionally biased region" description="Polar residues" evidence="19">
    <location>
        <begin position="366"/>
        <end position="385"/>
    </location>
</feature>
<organism evidence="23 24">
    <name type="scientific">Sinocyclocheilus grahami</name>
    <name type="common">Dianchi golden-line fish</name>
    <name type="synonym">Barbus grahami</name>
    <dbReference type="NCBI Taxonomy" id="75366"/>
    <lineage>
        <taxon>Eukaryota</taxon>
        <taxon>Metazoa</taxon>
        <taxon>Chordata</taxon>
        <taxon>Craniata</taxon>
        <taxon>Vertebrata</taxon>
        <taxon>Euteleostomi</taxon>
        <taxon>Actinopterygii</taxon>
        <taxon>Neopterygii</taxon>
        <taxon>Teleostei</taxon>
        <taxon>Ostariophysi</taxon>
        <taxon>Cypriniformes</taxon>
        <taxon>Cyprinidae</taxon>
        <taxon>Cyprininae</taxon>
        <taxon>Sinocyclocheilus</taxon>
    </lineage>
</organism>
<feature type="binding site" evidence="15">
    <location>
        <position position="603"/>
    </location>
    <ligand>
        <name>a protein</name>
        <dbReference type="ChEBI" id="CHEBI:16541"/>
    </ligand>
    <ligandPart>
        <name>C-terminal Xaa-(2S)-2-hydroxyglycine residue</name>
        <dbReference type="ChEBI" id="CHEBI:142768"/>
    </ligandPart>
</feature>
<comment type="catalytic activity">
    <reaction evidence="1">
        <text>a [peptide]-C-terminal (2S)-2-hydroxyglycine = a [peptide]-C-terminal amide + glyoxylate</text>
        <dbReference type="Rhea" id="RHEA:20924"/>
        <dbReference type="Rhea" id="RHEA-COMP:13485"/>
        <dbReference type="Rhea" id="RHEA-COMP:15321"/>
        <dbReference type="ChEBI" id="CHEBI:36655"/>
        <dbReference type="ChEBI" id="CHEBI:137001"/>
        <dbReference type="ChEBI" id="CHEBI:142768"/>
        <dbReference type="EC" id="4.3.2.5"/>
    </reaction>
</comment>
<evidence type="ECO:0000256" key="7">
    <source>
        <dbReference type="ARBA" id="ARBA00023002"/>
    </source>
</evidence>
<keyword evidence="10 17" id="KW-1015">Disulfide bond</keyword>
<dbReference type="GO" id="GO:0004504">
    <property type="term" value="F:peptidylglycine monooxygenase activity"/>
    <property type="evidence" value="ECO:0007669"/>
    <property type="project" value="UniProtKB-EC"/>
</dbReference>
<comment type="cofactor">
    <cofactor evidence="16">
        <name>Zn(2+)</name>
        <dbReference type="ChEBI" id="CHEBI:29105"/>
    </cofactor>
    <text evidence="16">Binds one Zn(2+) ion per subunit.</text>
</comment>
<feature type="domain" description="Copper type II ascorbate-dependent monooxygenase N-terminal" evidence="21">
    <location>
        <begin position="5"/>
        <end position="75"/>
    </location>
</feature>
<dbReference type="InterPro" id="IPR001258">
    <property type="entry name" value="NHL_repeat"/>
</dbReference>
<keyword evidence="16" id="KW-0862">Zinc</keyword>
<dbReference type="InterPro" id="IPR014784">
    <property type="entry name" value="Cu2_ascorb_mOase-like_C"/>
</dbReference>
<feature type="transmembrane region" description="Helical" evidence="20">
    <location>
        <begin position="745"/>
        <end position="764"/>
    </location>
</feature>
<dbReference type="Gene3D" id="2.60.120.230">
    <property type="match status" value="1"/>
</dbReference>
<evidence type="ECO:0000256" key="15">
    <source>
        <dbReference type="PIRSR" id="PIRSR600720-1"/>
    </source>
</evidence>
<keyword evidence="12" id="KW-0456">Lyase</keyword>
<keyword evidence="20" id="KW-0472">Membrane</keyword>
<feature type="binding site" evidence="16">
    <location>
        <position position="26"/>
    </location>
    <ligand>
        <name>Cu(2+)</name>
        <dbReference type="ChEBI" id="CHEBI:29036"/>
        <label>1</label>
        <note>catalytic</note>
    </ligand>
</feature>
<dbReference type="GO" id="GO:0016020">
    <property type="term" value="C:membrane"/>
    <property type="evidence" value="ECO:0007669"/>
    <property type="project" value="InterPro"/>
</dbReference>
<feature type="binding site" evidence="16">
    <location>
        <position position="27"/>
    </location>
    <ligand>
        <name>Cu(2+)</name>
        <dbReference type="ChEBI" id="CHEBI:29036"/>
        <label>1</label>
        <note>catalytic</note>
    </ligand>
</feature>
<dbReference type="PANTHER" id="PTHR10680">
    <property type="entry name" value="PEPTIDYL-GLYCINE ALPHA-AMIDATING MONOOXYGENASE"/>
    <property type="match status" value="1"/>
</dbReference>
<dbReference type="InterPro" id="IPR000323">
    <property type="entry name" value="Cu2_ascorb_mOase_N"/>
</dbReference>
<evidence type="ECO:0000256" key="2">
    <source>
        <dbReference type="ARBA" id="ARBA00006026"/>
    </source>
</evidence>
<dbReference type="SUPFAM" id="SSF63829">
    <property type="entry name" value="Calcium-dependent phosphotriesterase"/>
    <property type="match status" value="1"/>
</dbReference>
<evidence type="ECO:0000256" key="11">
    <source>
        <dbReference type="ARBA" id="ARBA00023180"/>
    </source>
</evidence>
<feature type="region of interest" description="Disordered" evidence="19">
    <location>
        <begin position="800"/>
        <end position="835"/>
    </location>
</feature>
<evidence type="ECO:0000313" key="24">
    <source>
        <dbReference type="Proteomes" id="UP000472262"/>
    </source>
</evidence>
<feature type="disulfide bond" evidence="17">
    <location>
        <begin position="136"/>
        <end position="243"/>
    </location>
</feature>
<feature type="binding site" evidence="15">
    <location>
        <position position="548"/>
    </location>
    <ligand>
        <name>a protein</name>
        <dbReference type="ChEBI" id="CHEBI:16541"/>
    </ligand>
    <ligandPart>
        <name>C-terminal Xaa-(2S)-2-hydroxyglycine residue</name>
        <dbReference type="ChEBI" id="CHEBI:142768"/>
    </ligandPart>
</feature>
<evidence type="ECO:0000256" key="20">
    <source>
        <dbReference type="SAM" id="Phobius"/>
    </source>
</evidence>
<dbReference type="Gene3D" id="2.120.10.30">
    <property type="entry name" value="TolB, C-terminal domain"/>
    <property type="match status" value="1"/>
</dbReference>
<keyword evidence="11" id="KW-0325">Glycoprotein</keyword>
<evidence type="ECO:0000256" key="16">
    <source>
        <dbReference type="PIRSR" id="PIRSR600720-2"/>
    </source>
</evidence>
<dbReference type="Pfam" id="PF03712">
    <property type="entry name" value="Cu2_monoox_C"/>
    <property type="match status" value="1"/>
</dbReference>
<dbReference type="Gene3D" id="2.60.120.310">
    <property type="entry name" value="Copper type II, ascorbate-dependent monooxygenase, N-terminal domain"/>
    <property type="match status" value="1"/>
</dbReference>
<dbReference type="InterPro" id="IPR011042">
    <property type="entry name" value="6-blade_b-propeller_TolB-like"/>
</dbReference>
<feature type="region of interest" description="Disordered" evidence="19">
    <location>
        <begin position="366"/>
        <end position="391"/>
    </location>
</feature>
<gene>
    <name evidence="23" type="primary">pam</name>
</gene>
<dbReference type="Pfam" id="PF01436">
    <property type="entry name" value="NHL"/>
    <property type="match status" value="2"/>
</dbReference>
<feature type="binding site" evidence="16">
    <location>
        <position position="151"/>
    </location>
    <ligand>
        <name>Cu(2+)</name>
        <dbReference type="ChEBI" id="CHEBI:29036"/>
        <label>1</label>
        <note>catalytic</note>
    </ligand>
</feature>
<comment type="catalytic activity">
    <reaction evidence="14">
        <text>a [peptide]-C-terminal glycine + 2 L-ascorbate + O2 = a [peptide]-C-terminal (2S)-2-hydroxyglycine + 2 monodehydro-L-ascorbate radical + H2O</text>
        <dbReference type="Rhea" id="RHEA:21452"/>
        <dbReference type="Rhea" id="RHEA-COMP:13486"/>
        <dbReference type="Rhea" id="RHEA-COMP:15321"/>
        <dbReference type="ChEBI" id="CHEBI:15377"/>
        <dbReference type="ChEBI" id="CHEBI:15379"/>
        <dbReference type="ChEBI" id="CHEBI:38290"/>
        <dbReference type="ChEBI" id="CHEBI:59513"/>
        <dbReference type="ChEBI" id="CHEBI:137000"/>
        <dbReference type="ChEBI" id="CHEBI:142768"/>
        <dbReference type="EC" id="1.14.17.3"/>
    </reaction>
</comment>
<evidence type="ECO:0000256" key="10">
    <source>
        <dbReference type="ARBA" id="ARBA00023157"/>
    </source>
</evidence>
<feature type="disulfide bond" evidence="17">
    <location>
        <begin position="202"/>
        <end position="224"/>
    </location>
</feature>
<protein>
    <submittedName>
        <fullName evidence="23">Peptidylglycine alpha-amidating monooxygenase</fullName>
    </submittedName>
</protein>
<feature type="binding site" evidence="16">
    <location>
        <position position="479"/>
    </location>
    <ligand>
        <name>Zn(2+)</name>
        <dbReference type="ChEBI" id="CHEBI:29105"/>
        <note>catalytic</note>
    </ligand>
</feature>
<comment type="similarity">
    <text evidence="3">In the N-terminal section; belongs to the copper type II ascorbate-dependent monooxygenase family.</text>
</comment>
<comment type="cofactor">
    <cofactor evidence="16">
        <name>Cu(2+)</name>
        <dbReference type="ChEBI" id="CHEBI:29036"/>
    </cofactor>
    <text evidence="16">Binds 2 Cu(2+) ions per subunit.</text>
</comment>
<keyword evidence="20" id="KW-0812">Transmembrane</keyword>
<dbReference type="Ensembl" id="ENSSGRT00000046524.1">
    <property type="protein sequence ID" value="ENSSGRP00000043442.1"/>
    <property type="gene ID" value="ENSSGRG00000022369.1"/>
</dbReference>
<dbReference type="InterPro" id="IPR024548">
    <property type="entry name" value="Cu2_monoox_C"/>
</dbReference>
<feature type="disulfide bond" evidence="17">
    <location>
        <begin position="528"/>
        <end position="549"/>
    </location>
</feature>
<keyword evidence="9" id="KW-0503">Monooxygenase</keyword>
<feature type="binding site" evidence="16">
    <location>
        <position position="80"/>
    </location>
    <ligand>
        <name>Cu(2+)</name>
        <dbReference type="ChEBI" id="CHEBI:29036"/>
        <label>1</label>
        <note>catalytic</note>
    </ligand>
</feature>
<evidence type="ECO:0000259" key="22">
    <source>
        <dbReference type="Pfam" id="PF03712"/>
    </source>
</evidence>
<dbReference type="CDD" id="cd14958">
    <property type="entry name" value="NHL_PAL_like"/>
    <property type="match status" value="1"/>
</dbReference>
<dbReference type="GO" id="GO:0006518">
    <property type="term" value="P:peptide metabolic process"/>
    <property type="evidence" value="ECO:0007669"/>
    <property type="project" value="InterPro"/>
</dbReference>